<evidence type="ECO:0000256" key="8">
    <source>
        <dbReference type="ARBA" id="ARBA00034617"/>
    </source>
</evidence>
<gene>
    <name evidence="15" type="ORF">CERSUDRAFT_76726</name>
</gene>
<dbReference type="InterPro" id="IPR014017">
    <property type="entry name" value="DNA_helicase_UvrD-like_C"/>
</dbReference>
<sequence>MLTNYLSHLNRAQLQDYLLTYVSTQAVKCAPYTPLQILAGPGVGKTRVLAARTAHLVVHHKLLPSSICVVTFTQKAAEEVKVRLAQLIGPQTTSQLKIDTYRITRRMWDYELGLQYGTKTTCILKVTQEVVRAHSPFIRPTTFPREFSWICDYIMQAERGTCSPLEQVYEAGFSKNRVLQLQEIAIHLSGELRDVMKSHNALSFNDLITYSIKLFKTNPELQKSYEHVLVDEYQDTDRHQYCLLQTMTSTGQGITVVGDPDQSIYGWRGSDYRNVTRMQEDYLGIIQLPLEENYRSTARIVGFALAIISQDKGRIPKDLFTNNIAGCSPMLSMYPSEKAEANFIAEELERLKTSKARDLLNLNDAAILVYTIAEALRKTGIPYRLLINETISDPEEIKPILECLRFINEPCYAGSLSAMFKLFNGVGPKVIDAMLKEAERLQTHPLDVMTRICRGNFDGSMPRIRARILAATATLMKLREMLLEEYTASQIVQHLMEKTDTVARLQKTHPEDWYRHVRYFEALLQLCDTMEDKMSTLRPLLREEPNKPGKSLRMFLQWYPLASSQGCKIRRERLCDRSSPVTITTCHAAKGLEWPVVFVPFVNDASYATDEERRLLYVAITRAQAFLYVTYTKSAKSIASRFISDLPNKDALFHSTPPDFDNIALDEFAQMLGREMPFDGSSKGHPLPGQDQRKRASHWPSSIRSGMFTKDNLIDRLRMKIMEGAIYFLWESESGNLSSAFGKGQKCAKNFTVKDHYLDDERRVCNRRG</sequence>
<dbReference type="InterPro" id="IPR027417">
    <property type="entry name" value="P-loop_NTPase"/>
</dbReference>
<evidence type="ECO:0000256" key="11">
    <source>
        <dbReference type="PROSITE-ProRule" id="PRU00560"/>
    </source>
</evidence>
<proteinExistence type="inferred from homology"/>
<protein>
    <recommendedName>
        <fullName evidence="9">DNA 3'-5' helicase</fullName>
        <ecNumber evidence="9">5.6.2.4</ecNumber>
    </recommendedName>
</protein>
<dbReference type="GO" id="GO:0005524">
    <property type="term" value="F:ATP binding"/>
    <property type="evidence" value="ECO:0007669"/>
    <property type="project" value="UniProtKB-UniRule"/>
</dbReference>
<name>M2Q9I7_CERS8</name>
<dbReference type="PANTHER" id="PTHR11070">
    <property type="entry name" value="UVRD / RECB / PCRA DNA HELICASE FAMILY MEMBER"/>
    <property type="match status" value="1"/>
</dbReference>
<evidence type="ECO:0000256" key="10">
    <source>
        <dbReference type="ARBA" id="ARBA00048988"/>
    </source>
</evidence>
<dbReference type="GO" id="GO:0016787">
    <property type="term" value="F:hydrolase activity"/>
    <property type="evidence" value="ECO:0007669"/>
    <property type="project" value="UniProtKB-UniRule"/>
</dbReference>
<organism evidence="15 16">
    <name type="scientific">Ceriporiopsis subvermispora (strain B)</name>
    <name type="common">White-rot fungus</name>
    <name type="synonym">Gelatoporia subvermispora</name>
    <dbReference type="NCBI Taxonomy" id="914234"/>
    <lineage>
        <taxon>Eukaryota</taxon>
        <taxon>Fungi</taxon>
        <taxon>Dikarya</taxon>
        <taxon>Basidiomycota</taxon>
        <taxon>Agaricomycotina</taxon>
        <taxon>Agaricomycetes</taxon>
        <taxon>Polyporales</taxon>
        <taxon>Gelatoporiaceae</taxon>
        <taxon>Gelatoporia</taxon>
    </lineage>
</organism>
<evidence type="ECO:0000256" key="9">
    <source>
        <dbReference type="ARBA" id="ARBA00034808"/>
    </source>
</evidence>
<evidence type="ECO:0000256" key="6">
    <source>
        <dbReference type="ARBA" id="ARBA00023125"/>
    </source>
</evidence>
<comment type="catalytic activity">
    <reaction evidence="10">
        <text>ATP + H2O = ADP + phosphate + H(+)</text>
        <dbReference type="Rhea" id="RHEA:13065"/>
        <dbReference type="ChEBI" id="CHEBI:15377"/>
        <dbReference type="ChEBI" id="CHEBI:15378"/>
        <dbReference type="ChEBI" id="CHEBI:30616"/>
        <dbReference type="ChEBI" id="CHEBI:43474"/>
        <dbReference type="ChEBI" id="CHEBI:456216"/>
        <dbReference type="EC" id="5.6.2.4"/>
    </reaction>
</comment>
<dbReference type="InterPro" id="IPR014016">
    <property type="entry name" value="UvrD-like_ATP-bd"/>
</dbReference>
<keyword evidence="2 11" id="KW-0547">Nucleotide-binding</keyword>
<dbReference type="EMBL" id="KB445806">
    <property type="protein sequence ID" value="EMD33518.1"/>
    <property type="molecule type" value="Genomic_DNA"/>
</dbReference>
<dbReference type="PROSITE" id="PS51217">
    <property type="entry name" value="UVRD_HELICASE_CTER"/>
    <property type="match status" value="1"/>
</dbReference>
<comment type="similarity">
    <text evidence="1">Belongs to the helicase family. UvrD subfamily.</text>
</comment>
<evidence type="ECO:0000256" key="4">
    <source>
        <dbReference type="ARBA" id="ARBA00022806"/>
    </source>
</evidence>
<dbReference type="Pfam" id="PF13361">
    <property type="entry name" value="UvrD_C"/>
    <property type="match status" value="1"/>
</dbReference>
<dbReference type="AlphaFoldDB" id="M2Q9I7"/>
<dbReference type="InterPro" id="IPR000212">
    <property type="entry name" value="DNA_helicase_UvrD/REP"/>
</dbReference>
<evidence type="ECO:0000313" key="16">
    <source>
        <dbReference type="Proteomes" id="UP000016930"/>
    </source>
</evidence>
<dbReference type="Pfam" id="PF00580">
    <property type="entry name" value="UvrD-helicase"/>
    <property type="match status" value="1"/>
</dbReference>
<evidence type="ECO:0000256" key="1">
    <source>
        <dbReference type="ARBA" id="ARBA00009922"/>
    </source>
</evidence>
<evidence type="ECO:0000256" key="3">
    <source>
        <dbReference type="ARBA" id="ARBA00022801"/>
    </source>
</evidence>
<keyword evidence="6" id="KW-0238">DNA-binding</keyword>
<reference evidence="15 16" key="1">
    <citation type="journal article" date="2012" name="Proc. Natl. Acad. Sci. U.S.A.">
        <title>Comparative genomics of Ceriporiopsis subvermispora and Phanerochaete chrysosporium provide insight into selective ligninolysis.</title>
        <authorList>
            <person name="Fernandez-Fueyo E."/>
            <person name="Ruiz-Duenas F.J."/>
            <person name="Ferreira P."/>
            <person name="Floudas D."/>
            <person name="Hibbett D.S."/>
            <person name="Canessa P."/>
            <person name="Larrondo L.F."/>
            <person name="James T.Y."/>
            <person name="Seelenfreund D."/>
            <person name="Lobos S."/>
            <person name="Polanco R."/>
            <person name="Tello M."/>
            <person name="Honda Y."/>
            <person name="Watanabe T."/>
            <person name="Watanabe T."/>
            <person name="Ryu J.S."/>
            <person name="Kubicek C.P."/>
            <person name="Schmoll M."/>
            <person name="Gaskell J."/>
            <person name="Hammel K.E."/>
            <person name="St John F.J."/>
            <person name="Vanden Wymelenberg A."/>
            <person name="Sabat G."/>
            <person name="Splinter BonDurant S."/>
            <person name="Syed K."/>
            <person name="Yadav J.S."/>
            <person name="Doddapaneni H."/>
            <person name="Subramanian V."/>
            <person name="Lavin J.L."/>
            <person name="Oguiza J.A."/>
            <person name="Perez G."/>
            <person name="Pisabarro A.G."/>
            <person name="Ramirez L."/>
            <person name="Santoyo F."/>
            <person name="Master E."/>
            <person name="Coutinho P.M."/>
            <person name="Henrissat B."/>
            <person name="Lombard V."/>
            <person name="Magnuson J.K."/>
            <person name="Kuees U."/>
            <person name="Hori C."/>
            <person name="Igarashi K."/>
            <person name="Samejima M."/>
            <person name="Held B.W."/>
            <person name="Barry K.W."/>
            <person name="LaButti K.M."/>
            <person name="Lapidus A."/>
            <person name="Lindquist E.A."/>
            <person name="Lucas S.M."/>
            <person name="Riley R."/>
            <person name="Salamov A.A."/>
            <person name="Hoffmeister D."/>
            <person name="Schwenk D."/>
            <person name="Hadar Y."/>
            <person name="Yarden O."/>
            <person name="de Vries R.P."/>
            <person name="Wiebenga A."/>
            <person name="Stenlid J."/>
            <person name="Eastwood D."/>
            <person name="Grigoriev I.V."/>
            <person name="Berka R.M."/>
            <person name="Blanchette R.A."/>
            <person name="Kersten P."/>
            <person name="Martinez A.T."/>
            <person name="Vicuna R."/>
            <person name="Cullen D."/>
        </authorList>
    </citation>
    <scope>NUCLEOTIDE SEQUENCE [LARGE SCALE GENOMIC DNA]</scope>
    <source>
        <strain evidence="15 16">B</strain>
    </source>
</reference>
<dbReference type="HOGENOM" id="CLU_004585_4_1_1"/>
<dbReference type="GO" id="GO:0000725">
    <property type="term" value="P:recombinational repair"/>
    <property type="evidence" value="ECO:0007669"/>
    <property type="project" value="TreeGrafter"/>
</dbReference>
<comment type="catalytic activity">
    <reaction evidence="8">
        <text>Couples ATP hydrolysis with the unwinding of duplex DNA by translocating in the 3'-5' direction.</text>
        <dbReference type="EC" id="5.6.2.4"/>
    </reaction>
</comment>
<dbReference type="GO" id="GO:0005634">
    <property type="term" value="C:nucleus"/>
    <property type="evidence" value="ECO:0007669"/>
    <property type="project" value="TreeGrafter"/>
</dbReference>
<keyword evidence="7" id="KW-0413">Isomerase</keyword>
<evidence type="ECO:0000256" key="2">
    <source>
        <dbReference type="ARBA" id="ARBA00022741"/>
    </source>
</evidence>
<dbReference type="InterPro" id="IPR013986">
    <property type="entry name" value="DExx_box_DNA_helicase_dom_sf"/>
</dbReference>
<dbReference type="Gene3D" id="1.10.486.10">
    <property type="entry name" value="PCRA, domain 4"/>
    <property type="match status" value="1"/>
</dbReference>
<dbReference type="GO" id="GO:0003677">
    <property type="term" value="F:DNA binding"/>
    <property type="evidence" value="ECO:0007669"/>
    <property type="project" value="UniProtKB-KW"/>
</dbReference>
<evidence type="ECO:0000313" key="15">
    <source>
        <dbReference type="EMBL" id="EMD33518.1"/>
    </source>
</evidence>
<dbReference type="SUPFAM" id="SSF52540">
    <property type="entry name" value="P-loop containing nucleoside triphosphate hydrolases"/>
    <property type="match status" value="1"/>
</dbReference>
<feature type="domain" description="UvrD-like helicase ATP-binding" evidence="13">
    <location>
        <begin position="18"/>
        <end position="297"/>
    </location>
</feature>
<dbReference type="PROSITE" id="PS51198">
    <property type="entry name" value="UVRD_HELICASE_ATP_BIND"/>
    <property type="match status" value="1"/>
</dbReference>
<dbReference type="Proteomes" id="UP000016930">
    <property type="component" value="Unassembled WGS sequence"/>
</dbReference>
<keyword evidence="4 11" id="KW-0347">Helicase</keyword>
<feature type="region of interest" description="Disordered" evidence="12">
    <location>
        <begin position="679"/>
        <end position="703"/>
    </location>
</feature>
<keyword evidence="3 11" id="KW-0378">Hydrolase</keyword>
<dbReference type="Gene3D" id="3.40.50.300">
    <property type="entry name" value="P-loop containing nucleotide triphosphate hydrolases"/>
    <property type="match status" value="2"/>
</dbReference>
<dbReference type="Gene3D" id="1.10.10.160">
    <property type="match status" value="1"/>
</dbReference>
<evidence type="ECO:0000256" key="5">
    <source>
        <dbReference type="ARBA" id="ARBA00022840"/>
    </source>
</evidence>
<dbReference type="PANTHER" id="PTHR11070:SF2">
    <property type="entry name" value="ATP-DEPENDENT DNA HELICASE SRS2"/>
    <property type="match status" value="1"/>
</dbReference>
<dbReference type="CDD" id="cd17932">
    <property type="entry name" value="DEXQc_UvrD"/>
    <property type="match status" value="1"/>
</dbReference>
<feature type="domain" description="UvrD-like helicase C-terminal" evidence="14">
    <location>
        <begin position="298"/>
        <end position="591"/>
    </location>
</feature>
<keyword evidence="16" id="KW-1185">Reference proteome</keyword>
<evidence type="ECO:0000259" key="14">
    <source>
        <dbReference type="PROSITE" id="PS51217"/>
    </source>
</evidence>
<evidence type="ECO:0000256" key="12">
    <source>
        <dbReference type="SAM" id="MobiDB-lite"/>
    </source>
</evidence>
<dbReference type="STRING" id="914234.M2Q9I7"/>
<evidence type="ECO:0000259" key="13">
    <source>
        <dbReference type="PROSITE" id="PS51198"/>
    </source>
</evidence>
<dbReference type="GO" id="GO:0043138">
    <property type="term" value="F:3'-5' DNA helicase activity"/>
    <property type="evidence" value="ECO:0007669"/>
    <property type="project" value="UniProtKB-EC"/>
</dbReference>
<feature type="binding site" evidence="11">
    <location>
        <begin position="39"/>
        <end position="46"/>
    </location>
    <ligand>
        <name>ATP</name>
        <dbReference type="ChEBI" id="CHEBI:30616"/>
    </ligand>
</feature>
<keyword evidence="5 11" id="KW-0067">ATP-binding</keyword>
<dbReference type="EC" id="5.6.2.4" evidence="9"/>
<accession>M2Q9I7</accession>
<dbReference type="OrthoDB" id="1470711at2759"/>
<evidence type="ECO:0000256" key="7">
    <source>
        <dbReference type="ARBA" id="ARBA00023235"/>
    </source>
</evidence>